<dbReference type="AlphaFoldDB" id="A0A8S9XUA3"/>
<dbReference type="CDD" id="cd20380">
    <property type="entry name" value="Tudor_TDRD13-like"/>
    <property type="match status" value="1"/>
</dbReference>
<dbReference type="InterPro" id="IPR038765">
    <property type="entry name" value="Papain-like_cys_pep_sf"/>
</dbReference>
<dbReference type="InterPro" id="IPR003961">
    <property type="entry name" value="FN3_dom"/>
</dbReference>
<dbReference type="Pfam" id="PF14008">
    <property type="entry name" value="Metallophos_C"/>
    <property type="match status" value="1"/>
</dbReference>
<evidence type="ECO:0000313" key="7">
    <source>
        <dbReference type="EMBL" id="KAF6211881.1"/>
    </source>
</evidence>
<dbReference type="InterPro" id="IPR041792">
    <property type="entry name" value="MPP_PAP"/>
</dbReference>
<dbReference type="CDD" id="cd00063">
    <property type="entry name" value="FN3"/>
    <property type="match status" value="1"/>
</dbReference>
<dbReference type="InterPro" id="IPR004843">
    <property type="entry name" value="Calcineurin-like_PHP"/>
</dbReference>
<feature type="domain" description="OTU" evidence="5">
    <location>
        <begin position="50"/>
        <end position="171"/>
    </location>
</feature>
<accession>A0A8S9XUA3</accession>
<feature type="region of interest" description="Disordered" evidence="4">
    <location>
        <begin position="393"/>
        <end position="425"/>
    </location>
</feature>
<evidence type="ECO:0000313" key="8">
    <source>
        <dbReference type="Proteomes" id="UP000466442"/>
    </source>
</evidence>
<dbReference type="Pfam" id="PF02338">
    <property type="entry name" value="OTU"/>
    <property type="match status" value="1"/>
</dbReference>
<evidence type="ECO:0000256" key="2">
    <source>
        <dbReference type="ARBA" id="ARBA00023180"/>
    </source>
</evidence>
<comment type="caution">
    <text evidence="7">The sequence shown here is derived from an EMBL/GenBank/DDBJ whole genome shotgun (WGS) entry which is preliminary data.</text>
</comment>
<dbReference type="Pfam" id="PF00149">
    <property type="entry name" value="Metallophos"/>
    <property type="match status" value="1"/>
</dbReference>
<dbReference type="InterPro" id="IPR015914">
    <property type="entry name" value="PAPs_N"/>
</dbReference>
<feature type="region of interest" description="Disordered" evidence="4">
    <location>
        <begin position="1"/>
        <end position="23"/>
    </location>
</feature>
<dbReference type="Gene3D" id="3.90.70.80">
    <property type="match status" value="1"/>
</dbReference>
<evidence type="ECO:0000256" key="3">
    <source>
        <dbReference type="RuleBase" id="RU361203"/>
    </source>
</evidence>
<dbReference type="InterPro" id="IPR049769">
    <property type="entry name" value="OTU_OTU"/>
</dbReference>
<dbReference type="PROSITE" id="PS50802">
    <property type="entry name" value="OTU"/>
    <property type="match status" value="1"/>
</dbReference>
<protein>
    <recommendedName>
        <fullName evidence="3">Purple acid phosphatase</fullName>
        <ecNumber evidence="3">3.1.3.2</ecNumber>
    </recommendedName>
</protein>
<dbReference type="Proteomes" id="UP000466442">
    <property type="component" value="Unassembled WGS sequence"/>
</dbReference>
<dbReference type="InterPro" id="IPR025733">
    <property type="entry name" value="PAPs_C"/>
</dbReference>
<dbReference type="CDD" id="cd00839">
    <property type="entry name" value="MPP_PAPs"/>
    <property type="match status" value="1"/>
</dbReference>
<evidence type="ECO:0000259" key="5">
    <source>
        <dbReference type="PROSITE" id="PS50802"/>
    </source>
</evidence>
<organism evidence="7 8">
    <name type="scientific">Apolygus lucorum</name>
    <name type="common">Small green plant bug</name>
    <name type="synonym">Lygocoris lucorum</name>
    <dbReference type="NCBI Taxonomy" id="248454"/>
    <lineage>
        <taxon>Eukaryota</taxon>
        <taxon>Metazoa</taxon>
        <taxon>Ecdysozoa</taxon>
        <taxon>Arthropoda</taxon>
        <taxon>Hexapoda</taxon>
        <taxon>Insecta</taxon>
        <taxon>Pterygota</taxon>
        <taxon>Neoptera</taxon>
        <taxon>Paraneoptera</taxon>
        <taxon>Hemiptera</taxon>
        <taxon>Heteroptera</taxon>
        <taxon>Panheteroptera</taxon>
        <taxon>Cimicomorpha</taxon>
        <taxon>Miridae</taxon>
        <taxon>Mirini</taxon>
        <taxon>Apolygus</taxon>
    </lineage>
</organism>
<dbReference type="PANTHER" id="PTHR45867:SF3">
    <property type="entry name" value="ACID PHOSPHATASE TYPE 7"/>
    <property type="match status" value="1"/>
</dbReference>
<keyword evidence="8" id="KW-1185">Reference proteome</keyword>
<evidence type="ECO:0000259" key="6">
    <source>
        <dbReference type="PROSITE" id="PS50853"/>
    </source>
</evidence>
<dbReference type="Pfam" id="PF16656">
    <property type="entry name" value="Pur_ac_phosph_N"/>
    <property type="match status" value="1"/>
</dbReference>
<comment type="catalytic activity">
    <reaction evidence="3">
        <text>a phosphate monoester + H2O = an alcohol + phosphate</text>
        <dbReference type="Rhea" id="RHEA:15017"/>
        <dbReference type="ChEBI" id="CHEBI:15377"/>
        <dbReference type="ChEBI" id="CHEBI:30879"/>
        <dbReference type="ChEBI" id="CHEBI:43474"/>
        <dbReference type="ChEBI" id="CHEBI:67140"/>
        <dbReference type="EC" id="3.1.3.2"/>
    </reaction>
</comment>
<evidence type="ECO:0000256" key="4">
    <source>
        <dbReference type="SAM" id="MobiDB-lite"/>
    </source>
</evidence>
<dbReference type="PROSITE" id="PS50853">
    <property type="entry name" value="FN3"/>
    <property type="match status" value="1"/>
</dbReference>
<dbReference type="InterPro" id="IPR003323">
    <property type="entry name" value="OTU_dom"/>
</dbReference>
<dbReference type="SUPFAM" id="SSF54001">
    <property type="entry name" value="Cysteine proteinases"/>
    <property type="match status" value="1"/>
</dbReference>
<dbReference type="EC" id="3.1.3.2" evidence="3"/>
<name>A0A8S9XUA3_APOLU</name>
<feature type="compositionally biased region" description="Polar residues" evidence="4">
    <location>
        <begin position="1"/>
        <end position="10"/>
    </location>
</feature>
<sequence>MDLFSRSPSPNIEPPHQHRPKVRVREMMRKSRPWSRPIDQMDVWLESQGFYRKHTARDGSCLFRAVAEQLFFTQVYHSDVRRSTVEYILKNPERFQPMVDEPIDIYAERMRSLKEYGGRVEIEAISIMYNHDFLMYEEIGEEPMEYTQNGFEQKITLCHSLDRHYDSVFTKDFINKAAFCQSIVYEMLYKSVFDLKEVDYAVGKMLHDKTNKQQREHLPFIDCFSIRYEMRDSYTNVRDLLEFGITPFPYKVAKSLDEEVYRNVEYDTWNEYKKGLRYGFCAWNCRELQVGVKCSVKVDENITHIGHIQEMAPNKGPVVVYIEKLGEMMTVPYKSLEMLPPSPIILPPARPSPSLNLKYASLLSTMALRRTMIPVEDPLSRLPTKLNFAPRHKVKDDANKNKSVKQQEARRDCQPVHCQQDPKSYKRAEYNQDSITEEEFHQVNQGYARRGNVSSSDNSPVAEKTEALSQIYMPIEGSRNHVYILNAQSVTSNAVAVPEARASLVPVTSIPMQVNVMAHRSVNVDGSDLPHSDVSTLRFCYNLGVDCLRMNYLTWNMRPMVTHQPPQQGYVAIESQPNEEVVFNEVMTEDTVVQNMTAHLPPAIVEHPPMAQPRMDNTGGRKFEGLPLVQHPEAPYMEYVYEFGPATYGYPPYSYHVPITQDGVIYHPIVTPTHVQPPPVPPTHPHIFLIVFGRSEPSVRDPVRPEQVHISYGESELEIVVTWSTINPTSTPTVEYSVQGSQQTATGSSKEFVDGGDEKRKQYIHRVTLTDLRPNSKYQYRCGSAERWSIDFWFKTRPSSGWSPKLVILGDMGSVNAVSLPALQSRTREGLYDAIIHVGDFAYDFADENGKVGDNFMNQIQPVAAYVPYMVSPGNHEQHYNFSHFRERFTMPGTSENLYYSFNMGPVHFVSVNTEAYWFLEYGMKLLVKQFNWLLQDLEEANKNRSERPWIVLYGHRPMYCSGLSPECWEDVPTRSGLNKMFGLEKVLHDYGVDVVFWGHQHYYERLFPIYDYRVWNGSVDEPYVNPQAPVHIITGAGGSNELLEPFAPVPPPYSAFRNVNYGFTEVHFINSTHLSLKQVATDANNTVVDEVMIVKHSHAPYKVT</sequence>
<keyword evidence="2" id="KW-0325">Glycoprotein</keyword>
<dbReference type="EMBL" id="WIXP02000004">
    <property type="protein sequence ID" value="KAF6211881.1"/>
    <property type="molecule type" value="Genomic_DNA"/>
</dbReference>
<dbReference type="InterPro" id="IPR049770">
    <property type="entry name" value="OTU_Tudor"/>
</dbReference>
<reference evidence="7" key="1">
    <citation type="journal article" date="2021" name="Mol. Ecol. Resour.">
        <title>Apolygus lucorum genome provides insights into omnivorousness and mesophyll feeding.</title>
        <authorList>
            <person name="Liu Y."/>
            <person name="Liu H."/>
            <person name="Wang H."/>
            <person name="Huang T."/>
            <person name="Liu B."/>
            <person name="Yang B."/>
            <person name="Yin L."/>
            <person name="Li B."/>
            <person name="Zhang Y."/>
            <person name="Zhang S."/>
            <person name="Jiang F."/>
            <person name="Zhang X."/>
            <person name="Ren Y."/>
            <person name="Wang B."/>
            <person name="Wang S."/>
            <person name="Lu Y."/>
            <person name="Wu K."/>
            <person name="Fan W."/>
            <person name="Wang G."/>
        </authorList>
    </citation>
    <scope>NUCLEOTIDE SEQUENCE</scope>
    <source>
        <strain evidence="7">12Hb</strain>
    </source>
</reference>
<gene>
    <name evidence="7" type="ORF">GE061_012398</name>
</gene>
<evidence type="ECO:0000256" key="1">
    <source>
        <dbReference type="ARBA" id="ARBA00022729"/>
    </source>
</evidence>
<dbReference type="OrthoDB" id="10017659at2759"/>
<proteinExistence type="inferred from homology"/>
<comment type="similarity">
    <text evidence="3">Belongs to the metallophosphoesterase superfamily. Purple acid phosphatase family.</text>
</comment>
<dbReference type="Gene3D" id="3.60.21.10">
    <property type="match status" value="1"/>
</dbReference>
<dbReference type="SUPFAM" id="SSF49363">
    <property type="entry name" value="Purple acid phosphatase, N-terminal domain"/>
    <property type="match status" value="1"/>
</dbReference>
<dbReference type="GO" id="GO:0003993">
    <property type="term" value="F:acid phosphatase activity"/>
    <property type="evidence" value="ECO:0007669"/>
    <property type="project" value="UniProtKB-EC"/>
</dbReference>
<dbReference type="InterPro" id="IPR029052">
    <property type="entry name" value="Metallo-depent_PP-like"/>
</dbReference>
<dbReference type="SUPFAM" id="SSF56300">
    <property type="entry name" value="Metallo-dependent phosphatases"/>
    <property type="match status" value="1"/>
</dbReference>
<keyword evidence="3" id="KW-0378">Hydrolase</keyword>
<dbReference type="InterPro" id="IPR008963">
    <property type="entry name" value="Purple_acid_Pase-like_N"/>
</dbReference>
<keyword evidence="1" id="KW-0732">Signal</keyword>
<dbReference type="GO" id="GO:0046872">
    <property type="term" value="F:metal ion binding"/>
    <property type="evidence" value="ECO:0007669"/>
    <property type="project" value="InterPro"/>
</dbReference>
<dbReference type="Gene3D" id="2.60.40.380">
    <property type="entry name" value="Purple acid phosphatase-like, N-terminal"/>
    <property type="match status" value="1"/>
</dbReference>
<feature type="domain" description="Fibronectin type-III" evidence="6">
    <location>
        <begin position="704"/>
        <end position="799"/>
    </location>
</feature>
<feature type="compositionally biased region" description="Basic and acidic residues" evidence="4">
    <location>
        <begin position="394"/>
        <end position="414"/>
    </location>
</feature>
<dbReference type="CDD" id="cd22753">
    <property type="entry name" value="OTU_ALG13-like"/>
    <property type="match status" value="1"/>
</dbReference>
<dbReference type="PANTHER" id="PTHR45867">
    <property type="entry name" value="PURPLE ACID PHOSPHATASE"/>
    <property type="match status" value="1"/>
</dbReference>